<sequence length="325" mass="35432">MKYVLRRLLFYVIAAWASVTLAFFIPRMMPGDPTSTMFARFKGKLDPAALDDLRAAFGFTDGTLLEQYGVYLGNVLRGELGISIEYYPATVSSVIGNALVWTLVLAGVAVVISFTLGTLGGVLAAWRRGGWLDSTLPPLFVLLGAFPYFWLAMALLFVLGFQLELFPLGHAYDDRIAPEASWAFFSSVVGHAVLPAATIVLATMGAWMLDMRNTMIAVMGEDYIKLAVAKGLSPRRVMLRYAARNALLPNVTSFGMALGFVVSGSILTEIVFSYPGQGYLLLQAVQSQDYPLMQGLFLTITLAVLGANLLVDVAYAWLDPRTRQG</sequence>
<dbReference type="InterPro" id="IPR000515">
    <property type="entry name" value="MetI-like"/>
</dbReference>
<dbReference type="GO" id="GO:0055085">
    <property type="term" value="P:transmembrane transport"/>
    <property type="evidence" value="ECO:0007669"/>
    <property type="project" value="InterPro"/>
</dbReference>
<keyword evidence="3 5" id="KW-1133">Transmembrane helix</keyword>
<dbReference type="PANTHER" id="PTHR43376">
    <property type="entry name" value="OLIGOPEPTIDE TRANSPORT SYSTEM PERMEASE PROTEIN"/>
    <property type="match status" value="1"/>
</dbReference>
<proteinExistence type="inferred from homology"/>
<gene>
    <name evidence="7" type="ORF">PPSIR1_05348</name>
</gene>
<dbReference type="PANTHER" id="PTHR43376:SF1">
    <property type="entry name" value="OLIGOPEPTIDE TRANSPORT SYSTEM PERMEASE PROTEIN"/>
    <property type="match status" value="1"/>
</dbReference>
<feature type="transmembrane region" description="Helical" evidence="5">
    <location>
        <begin position="138"/>
        <end position="162"/>
    </location>
</feature>
<comment type="similarity">
    <text evidence="5">Belongs to the binding-protein-dependent transport system permease family.</text>
</comment>
<dbReference type="Gene3D" id="1.10.3720.10">
    <property type="entry name" value="MetI-like"/>
    <property type="match status" value="1"/>
</dbReference>
<feature type="transmembrane region" description="Helical" evidence="5">
    <location>
        <begin position="98"/>
        <end position="126"/>
    </location>
</feature>
<keyword evidence="5" id="KW-0813">Transport</keyword>
<evidence type="ECO:0000256" key="2">
    <source>
        <dbReference type="ARBA" id="ARBA00022692"/>
    </source>
</evidence>
<feature type="transmembrane region" description="Helical" evidence="5">
    <location>
        <begin position="292"/>
        <end position="318"/>
    </location>
</feature>
<dbReference type="AlphaFoldDB" id="A6FX42"/>
<evidence type="ECO:0000256" key="4">
    <source>
        <dbReference type="ARBA" id="ARBA00023136"/>
    </source>
</evidence>
<keyword evidence="2 5" id="KW-0812">Transmembrane</keyword>
<accession>A6FX42</accession>
<dbReference type="CDD" id="cd06261">
    <property type="entry name" value="TM_PBP2"/>
    <property type="match status" value="1"/>
</dbReference>
<dbReference type="SUPFAM" id="SSF161098">
    <property type="entry name" value="MetI-like"/>
    <property type="match status" value="1"/>
</dbReference>
<keyword evidence="8" id="KW-1185">Reference proteome</keyword>
<dbReference type="EMBL" id="ABCS01000001">
    <property type="protein sequence ID" value="EDM81866.1"/>
    <property type="molecule type" value="Genomic_DNA"/>
</dbReference>
<dbReference type="RefSeq" id="WP_006969041.1">
    <property type="nucleotide sequence ID" value="NZ_ABCS01000001.1"/>
</dbReference>
<evidence type="ECO:0000256" key="5">
    <source>
        <dbReference type="RuleBase" id="RU363032"/>
    </source>
</evidence>
<comment type="subcellular location">
    <subcellularLocation>
        <location evidence="1 5">Cell membrane</location>
        <topology evidence="1 5">Multi-pass membrane protein</topology>
    </subcellularLocation>
</comment>
<organism evidence="7 8">
    <name type="scientific">Plesiocystis pacifica SIR-1</name>
    <dbReference type="NCBI Taxonomy" id="391625"/>
    <lineage>
        <taxon>Bacteria</taxon>
        <taxon>Pseudomonadati</taxon>
        <taxon>Myxococcota</taxon>
        <taxon>Polyangia</taxon>
        <taxon>Nannocystales</taxon>
        <taxon>Nannocystaceae</taxon>
        <taxon>Plesiocystis</taxon>
    </lineage>
</organism>
<evidence type="ECO:0000256" key="3">
    <source>
        <dbReference type="ARBA" id="ARBA00022989"/>
    </source>
</evidence>
<feature type="transmembrane region" description="Helical" evidence="5">
    <location>
        <begin position="246"/>
        <end position="272"/>
    </location>
</feature>
<name>A6FX42_9BACT</name>
<keyword evidence="4 5" id="KW-0472">Membrane</keyword>
<dbReference type="InterPro" id="IPR035906">
    <property type="entry name" value="MetI-like_sf"/>
</dbReference>
<reference evidence="7 8" key="1">
    <citation type="submission" date="2007-06" db="EMBL/GenBank/DDBJ databases">
        <authorList>
            <person name="Shimkets L."/>
            <person name="Ferriera S."/>
            <person name="Johnson J."/>
            <person name="Kravitz S."/>
            <person name="Beeson K."/>
            <person name="Sutton G."/>
            <person name="Rogers Y.-H."/>
            <person name="Friedman R."/>
            <person name="Frazier M."/>
            <person name="Venter J.C."/>
        </authorList>
    </citation>
    <scope>NUCLEOTIDE SEQUENCE [LARGE SCALE GENOMIC DNA]</scope>
    <source>
        <strain evidence="7 8">SIR-1</strain>
    </source>
</reference>
<evidence type="ECO:0000256" key="1">
    <source>
        <dbReference type="ARBA" id="ARBA00004651"/>
    </source>
</evidence>
<comment type="caution">
    <text evidence="7">The sequence shown here is derived from an EMBL/GenBank/DDBJ whole genome shotgun (WGS) entry which is preliminary data.</text>
</comment>
<dbReference type="OrthoDB" id="9778910at2"/>
<dbReference type="GO" id="GO:0005886">
    <property type="term" value="C:plasma membrane"/>
    <property type="evidence" value="ECO:0007669"/>
    <property type="project" value="UniProtKB-SubCell"/>
</dbReference>
<dbReference type="STRING" id="391625.PPSIR1_05348"/>
<evidence type="ECO:0000259" key="6">
    <source>
        <dbReference type="PROSITE" id="PS50928"/>
    </source>
</evidence>
<dbReference type="PROSITE" id="PS50928">
    <property type="entry name" value="ABC_TM1"/>
    <property type="match status" value="1"/>
</dbReference>
<feature type="domain" description="ABC transmembrane type-1" evidence="6">
    <location>
        <begin position="99"/>
        <end position="311"/>
    </location>
</feature>
<evidence type="ECO:0000313" key="8">
    <source>
        <dbReference type="Proteomes" id="UP000005801"/>
    </source>
</evidence>
<dbReference type="eggNOG" id="COG0601">
    <property type="taxonomic scope" value="Bacteria"/>
</dbReference>
<dbReference type="Pfam" id="PF00528">
    <property type="entry name" value="BPD_transp_1"/>
    <property type="match status" value="1"/>
</dbReference>
<dbReference type="Proteomes" id="UP000005801">
    <property type="component" value="Unassembled WGS sequence"/>
</dbReference>
<protein>
    <submittedName>
        <fullName evidence="7">Putative oligopeptide/dipeptide ABC transporter, permease protein</fullName>
    </submittedName>
</protein>
<feature type="transmembrane region" description="Helical" evidence="5">
    <location>
        <begin position="7"/>
        <end position="25"/>
    </location>
</feature>
<evidence type="ECO:0000313" key="7">
    <source>
        <dbReference type="EMBL" id="EDM81866.1"/>
    </source>
</evidence>
<feature type="transmembrane region" description="Helical" evidence="5">
    <location>
        <begin position="182"/>
        <end position="209"/>
    </location>
</feature>